<dbReference type="SMART" id="SM00342">
    <property type="entry name" value="HTH_ARAC"/>
    <property type="match status" value="1"/>
</dbReference>
<dbReference type="EMBL" id="CP117167">
    <property type="protein sequence ID" value="WCT14321.1"/>
    <property type="molecule type" value="Genomic_DNA"/>
</dbReference>
<dbReference type="PANTHER" id="PTHR46796:SF12">
    <property type="entry name" value="HTH-TYPE DNA-BINDING TRANSCRIPTIONAL ACTIVATOR EUTR"/>
    <property type="match status" value="1"/>
</dbReference>
<evidence type="ECO:0000313" key="6">
    <source>
        <dbReference type="Proteomes" id="UP001216139"/>
    </source>
</evidence>
<feature type="domain" description="HTH araC/xylS-type" evidence="4">
    <location>
        <begin position="191"/>
        <end position="289"/>
    </location>
</feature>
<dbReference type="SUPFAM" id="SSF46689">
    <property type="entry name" value="Homeodomain-like"/>
    <property type="match status" value="1"/>
</dbReference>
<evidence type="ECO:0000313" key="5">
    <source>
        <dbReference type="EMBL" id="WCT14321.1"/>
    </source>
</evidence>
<keyword evidence="1" id="KW-0805">Transcription regulation</keyword>
<gene>
    <name evidence="5" type="ORF">PQO05_10295</name>
</gene>
<dbReference type="PROSITE" id="PS01124">
    <property type="entry name" value="HTH_ARAC_FAMILY_2"/>
    <property type="match status" value="1"/>
</dbReference>
<evidence type="ECO:0000259" key="4">
    <source>
        <dbReference type="PROSITE" id="PS01124"/>
    </source>
</evidence>
<evidence type="ECO:0000256" key="2">
    <source>
        <dbReference type="ARBA" id="ARBA00023125"/>
    </source>
</evidence>
<keyword evidence="6" id="KW-1185">Reference proteome</keyword>
<dbReference type="InterPro" id="IPR009057">
    <property type="entry name" value="Homeodomain-like_sf"/>
</dbReference>
<organism evidence="5 6">
    <name type="scientific">Mucilaginibacter jinjuensis</name>
    <dbReference type="NCBI Taxonomy" id="1176721"/>
    <lineage>
        <taxon>Bacteria</taxon>
        <taxon>Pseudomonadati</taxon>
        <taxon>Bacteroidota</taxon>
        <taxon>Sphingobacteriia</taxon>
        <taxon>Sphingobacteriales</taxon>
        <taxon>Sphingobacteriaceae</taxon>
        <taxon>Mucilaginibacter</taxon>
    </lineage>
</organism>
<keyword evidence="2" id="KW-0238">DNA-binding</keyword>
<dbReference type="RefSeq" id="WP_273632754.1">
    <property type="nucleotide sequence ID" value="NZ_CP117167.1"/>
</dbReference>
<dbReference type="InterPro" id="IPR054015">
    <property type="entry name" value="ExsA-like_N"/>
</dbReference>
<reference evidence="5 6" key="1">
    <citation type="submission" date="2023-02" db="EMBL/GenBank/DDBJ databases">
        <title>Genome sequence of Mucilaginibacter jinjuensis strain KACC 16571.</title>
        <authorList>
            <person name="Kim S."/>
            <person name="Heo J."/>
            <person name="Kwon S.-W."/>
        </authorList>
    </citation>
    <scope>NUCLEOTIDE SEQUENCE [LARGE SCALE GENOMIC DNA]</scope>
    <source>
        <strain evidence="5 6">KACC 16571</strain>
    </source>
</reference>
<dbReference type="InterPro" id="IPR018060">
    <property type="entry name" value="HTH_AraC"/>
</dbReference>
<dbReference type="PANTHER" id="PTHR46796">
    <property type="entry name" value="HTH-TYPE TRANSCRIPTIONAL ACTIVATOR RHAS-RELATED"/>
    <property type="match status" value="1"/>
</dbReference>
<protein>
    <submittedName>
        <fullName evidence="5">AraC family transcriptional regulator</fullName>
    </submittedName>
</protein>
<keyword evidence="3" id="KW-0804">Transcription</keyword>
<dbReference type="Pfam" id="PF22200">
    <property type="entry name" value="ExsA_N"/>
    <property type="match status" value="1"/>
</dbReference>
<dbReference type="InterPro" id="IPR050204">
    <property type="entry name" value="AraC_XylS_family_regulators"/>
</dbReference>
<dbReference type="Proteomes" id="UP001216139">
    <property type="component" value="Chromosome"/>
</dbReference>
<name>A0ABY7TDB2_9SPHI</name>
<evidence type="ECO:0000256" key="1">
    <source>
        <dbReference type="ARBA" id="ARBA00023015"/>
    </source>
</evidence>
<proteinExistence type="predicted"/>
<dbReference type="Pfam" id="PF12833">
    <property type="entry name" value="HTH_18"/>
    <property type="match status" value="1"/>
</dbReference>
<sequence length="299" mass="34581">MRTIKIPGDFGDYVSAHNKLQLEGTLVVESCNQPYAEKLNVYIEEHLLLCVLEGEHHIRVGETDLVFGRQEMILFKKDTYCESHQVVNAPDGTSLNSVLFFISDKLITDFLRQTSFVVDRNPTSSEAGVTRQSFGNRMVKYLESLQPFFAEREPISPALLKLKLFELLHHLAEAHPLTLQAMVYNRGKYIHDISRIVSDNYLKKLPLQQLAYMSGRSLSSFRRDFLKIYELQPARWIQNQRLEKARELLRNTPIPVGDIYQEVGFESFGHFSRAYKHYFGHTPSAERAQLQTDTDRQIL</sequence>
<dbReference type="Gene3D" id="1.10.10.60">
    <property type="entry name" value="Homeodomain-like"/>
    <property type="match status" value="2"/>
</dbReference>
<accession>A0ABY7TDB2</accession>
<evidence type="ECO:0000256" key="3">
    <source>
        <dbReference type="ARBA" id="ARBA00023163"/>
    </source>
</evidence>